<sequence>MNLLKEHRDRCLSHSDYRVTQCSHLDNISSLDTKKIIDDMIEFLDSLSFILKSNKFNFKKLDKLKSKMLTENYNRIKKLEM</sequence>
<dbReference type="Proteomes" id="UP000035930">
    <property type="component" value="Chromosome"/>
</dbReference>
<organism evidence="2 4">
    <name type="scientific">Francisella orientalis</name>
    <dbReference type="NCBI Taxonomy" id="299583"/>
    <lineage>
        <taxon>Bacteria</taxon>
        <taxon>Pseudomonadati</taxon>
        <taxon>Pseudomonadota</taxon>
        <taxon>Gammaproteobacteria</taxon>
        <taxon>Thiotrichales</taxon>
        <taxon>Francisellaceae</taxon>
        <taxon>Francisella</taxon>
    </lineage>
</organism>
<protein>
    <recommendedName>
        <fullName evidence="5">HEPN AbiU2-like domain-containing protein</fullName>
    </recommendedName>
</protein>
<dbReference type="Proteomes" id="UP000774689">
    <property type="component" value="Unassembled WGS sequence"/>
</dbReference>
<dbReference type="EMBL" id="QPQM01000001">
    <property type="protein sequence ID" value="NIY56061.1"/>
    <property type="molecule type" value="Genomic_DNA"/>
</dbReference>
<evidence type="ECO:0000313" key="4">
    <source>
        <dbReference type="Proteomes" id="UP000774689"/>
    </source>
</evidence>
<evidence type="ECO:0008006" key="5">
    <source>
        <dbReference type="Google" id="ProtNLM"/>
    </source>
</evidence>
<evidence type="ECO:0000313" key="2">
    <source>
        <dbReference type="EMBL" id="NIY56061.1"/>
    </source>
</evidence>
<dbReference type="GeneID" id="45432342"/>
<reference evidence="1" key="2">
    <citation type="submission" date="2017-08" db="EMBL/GenBank/DDBJ databases">
        <title>Complete Genome Sequence of Francisella noatunensis subsp. orientalis strain FNO190.</title>
        <authorList>
            <person name="Pereira F.L."/>
            <person name="Goncalves L.A."/>
            <person name="Guilherme T.C."/>
            <person name="Soares S.C."/>
            <person name="Dorella F.A."/>
            <person name="Carvalho A.F."/>
            <person name="Leibowitz M.P."/>
            <person name="Leal C.A.G."/>
            <person name="Azevedo V.A.C."/>
            <person name="Figueiredo H.C.P."/>
        </authorList>
    </citation>
    <scope>NUCLEOTIDE SEQUENCE</scope>
    <source>
        <strain evidence="1">FNO190</strain>
    </source>
</reference>
<dbReference type="EMBL" id="CP011923">
    <property type="protein sequence ID" value="AKN88025.1"/>
    <property type="molecule type" value="Genomic_DNA"/>
</dbReference>
<dbReference type="RefSeq" id="WP_030003317.1">
    <property type="nucleotide sequence ID" value="NZ_CP011923.2"/>
</dbReference>
<keyword evidence="3" id="KW-1185">Reference proteome</keyword>
<name>A0AAP7KJU0_9GAMM</name>
<reference evidence="2" key="3">
    <citation type="journal article" date="2020" name="Int. J. Syst. Evol. Microbiol.">
        <title>Reclassification of Francisella noatunensis subsp. orientalis Ottem et al. 2009 as Francisella orientalis sp. nov., Francisella noatunensis subsp. chilensis subsp. nov. and emended description of Francisella noatunensis.</title>
        <authorList>
            <person name="Ramirez-Paredes J.G."/>
            <person name="Larsson P."/>
            <person name="Thompson K.D."/>
            <person name="Penman D.J."/>
            <person name="Busse H.J."/>
            <person name="Ohrman C."/>
            <person name="Sjodin A."/>
            <person name="Soto E."/>
            <person name="Richards R.H."/>
            <person name="Adams A."/>
            <person name="Colquhoun D.J."/>
        </authorList>
    </citation>
    <scope>NUCLEOTIDE SEQUENCE</scope>
    <source>
        <strain evidence="2">LADL-07285A</strain>
    </source>
</reference>
<proteinExistence type="predicted"/>
<evidence type="ECO:0000313" key="3">
    <source>
        <dbReference type="Proteomes" id="UP000035930"/>
    </source>
</evidence>
<reference evidence="3" key="1">
    <citation type="submission" date="2015-02" db="EMBL/GenBank/DDBJ databases">
        <title>Complete genome sequence of Francisella noatunensis subsp. orientalis FNO190 isolated from farm-raised Nile tilapia in Brazil.</title>
        <authorList>
            <person name="Figueiredo H.C.P."/>
            <person name="Leal C.A.G."/>
            <person name="Pereira F.L."/>
            <person name="Soares S.C."/>
            <person name="Goncalves L.A."/>
            <person name="Dorella F.A."/>
            <person name="Carvalho A.F."/>
            <person name="Azevedo V.A.C."/>
        </authorList>
    </citation>
    <scope>NUCLEOTIDE SEQUENCE [LARGE SCALE GENOMIC DNA]</scope>
    <source>
        <strain evidence="3">FNO190</strain>
    </source>
</reference>
<dbReference type="AlphaFoldDB" id="A0AAP7KJU0"/>
<evidence type="ECO:0000313" key="1">
    <source>
        <dbReference type="EMBL" id="AKN88025.1"/>
    </source>
</evidence>
<accession>A0AAP7KJU0</accession>
<gene>
    <name evidence="2" type="ORF">CHQ83_01070</name>
    <name evidence="1" type="ORF">FNO190_0147</name>
</gene>